<feature type="signal peptide" evidence="1">
    <location>
        <begin position="1"/>
        <end position="20"/>
    </location>
</feature>
<keyword evidence="3" id="KW-1185">Reference proteome</keyword>
<gene>
    <name evidence="2" type="ORF">BGZ65_001674</name>
</gene>
<dbReference type="EMBL" id="JAAAHW010003155">
    <property type="protein sequence ID" value="KAF9987820.1"/>
    <property type="molecule type" value="Genomic_DNA"/>
</dbReference>
<feature type="chain" id="PRO_5040458591" evidence="1">
    <location>
        <begin position="21"/>
        <end position="497"/>
    </location>
</feature>
<organism evidence="2 3">
    <name type="scientific">Modicella reniformis</name>
    <dbReference type="NCBI Taxonomy" id="1440133"/>
    <lineage>
        <taxon>Eukaryota</taxon>
        <taxon>Fungi</taxon>
        <taxon>Fungi incertae sedis</taxon>
        <taxon>Mucoromycota</taxon>
        <taxon>Mortierellomycotina</taxon>
        <taxon>Mortierellomycetes</taxon>
        <taxon>Mortierellales</taxon>
        <taxon>Mortierellaceae</taxon>
        <taxon>Modicella</taxon>
    </lineage>
</organism>
<proteinExistence type="predicted"/>
<name>A0A9P6SQL4_9FUNG</name>
<protein>
    <submittedName>
        <fullName evidence="2">Uncharacterized protein</fullName>
    </submittedName>
</protein>
<comment type="caution">
    <text evidence="2">The sequence shown here is derived from an EMBL/GenBank/DDBJ whole genome shotgun (WGS) entry which is preliminary data.</text>
</comment>
<sequence>MKFSLKTVALGALLASAAVAAPIEKRDASDARIIACFVGLVFTGAWPGSCQAAIAVDIGLIKSIAVNQMSMDFTPSNPWAPTLSSSDTVATMLAIPGVSLPIDSIRQHIIISDSGTQLGNFDTPWSAASVSGANLKTTIASSVLNVFANSHTAFSSFVTSLSTKASHPVTLQGTVDAELNLGIFGKMTISGIGFKTDVPFAGLNLKNVQYVYMIDTNFDTPGSIILTSIVNIKNPSKLSLKLGDVNLSTATTEGYVGISALKGLTLVPGDNYLLSTTTLDMSLPASSNFLSALYSADVTLTLTGYAGTSTNPALHAGLGPLLNQLVIPKAFEGLAPSKPAYKDFSLKILTTTKTDFVAEVTATFQSPYYGFPVKMLHATGAGFDNYGTAVGVSPTATKRAFTFQDTLQFTVSGTGAVTVTFKVLLAKAAGKAFWQELVTYGTSKGYVPIEISSWLAQVEVNGDGVTRVVDWSYLSAGIPTVNVAVGSDFASILQAFP</sequence>
<evidence type="ECO:0000256" key="1">
    <source>
        <dbReference type="SAM" id="SignalP"/>
    </source>
</evidence>
<dbReference type="Pfam" id="PF12505">
    <property type="entry name" value="DUF3712"/>
    <property type="match status" value="1"/>
</dbReference>
<evidence type="ECO:0000313" key="3">
    <source>
        <dbReference type="Proteomes" id="UP000749646"/>
    </source>
</evidence>
<accession>A0A9P6SQL4</accession>
<reference evidence="2" key="1">
    <citation type="journal article" date="2020" name="Fungal Divers.">
        <title>Resolving the Mortierellaceae phylogeny through synthesis of multi-gene phylogenetics and phylogenomics.</title>
        <authorList>
            <person name="Vandepol N."/>
            <person name="Liber J."/>
            <person name="Desiro A."/>
            <person name="Na H."/>
            <person name="Kennedy M."/>
            <person name="Barry K."/>
            <person name="Grigoriev I.V."/>
            <person name="Miller A.N."/>
            <person name="O'Donnell K."/>
            <person name="Stajich J.E."/>
            <person name="Bonito G."/>
        </authorList>
    </citation>
    <scope>NUCLEOTIDE SEQUENCE</scope>
    <source>
        <strain evidence="2">MES-2147</strain>
    </source>
</reference>
<keyword evidence="1" id="KW-0732">Signal</keyword>
<dbReference type="Proteomes" id="UP000749646">
    <property type="component" value="Unassembled WGS sequence"/>
</dbReference>
<dbReference type="OrthoDB" id="10039566at2759"/>
<dbReference type="AlphaFoldDB" id="A0A9P6SQL4"/>
<evidence type="ECO:0000313" key="2">
    <source>
        <dbReference type="EMBL" id="KAF9987820.1"/>
    </source>
</evidence>
<dbReference type="InterPro" id="IPR022185">
    <property type="entry name" value="DUF3712"/>
</dbReference>